<reference evidence="1 2" key="1">
    <citation type="submission" date="2019-09" db="EMBL/GenBank/DDBJ databases">
        <authorList>
            <person name="Ou C."/>
        </authorList>
    </citation>
    <scope>NUCLEOTIDE SEQUENCE [LARGE SCALE GENOMIC DNA]</scope>
    <source>
        <strain evidence="1">S2</strain>
        <tissue evidence="1">Leaf</tissue>
    </source>
</reference>
<name>A0A5N5HF04_9ROSA</name>
<dbReference type="Proteomes" id="UP000327157">
    <property type="component" value="Chromosome 16"/>
</dbReference>
<dbReference type="InterPro" id="IPR044974">
    <property type="entry name" value="Disease_R_plants"/>
</dbReference>
<dbReference type="OrthoDB" id="1166264at2759"/>
<dbReference type="SUPFAM" id="SSF52058">
    <property type="entry name" value="L domain-like"/>
    <property type="match status" value="1"/>
</dbReference>
<sequence>MRYFKMFINSNAHFSGDIGYLPSELRFIDWPKFPFQSLPLNLHPKKLVELNMPHSRMSKLGDRFKGLKNLKYINMEFCEMLEKFPDASGFPNLEDLNLNYYTSLVEVHESVGNLSNLAALSIKGCRNLCRFPKVINLKSAKYINLGGCRMFQYFPGLGLLWNA</sequence>
<proteinExistence type="predicted"/>
<evidence type="ECO:0000313" key="2">
    <source>
        <dbReference type="Proteomes" id="UP000327157"/>
    </source>
</evidence>
<dbReference type="PANTHER" id="PTHR11017">
    <property type="entry name" value="LEUCINE-RICH REPEAT-CONTAINING PROTEIN"/>
    <property type="match status" value="1"/>
</dbReference>
<reference evidence="2" key="2">
    <citation type="submission" date="2019-10" db="EMBL/GenBank/DDBJ databases">
        <title>A de novo genome assembly of a pear dwarfing rootstock.</title>
        <authorList>
            <person name="Wang F."/>
            <person name="Wang J."/>
            <person name="Li S."/>
            <person name="Zhang Y."/>
            <person name="Fang M."/>
            <person name="Ma L."/>
            <person name="Zhao Y."/>
            <person name="Jiang S."/>
        </authorList>
    </citation>
    <scope>NUCLEOTIDE SEQUENCE [LARGE SCALE GENOMIC DNA]</scope>
</reference>
<keyword evidence="2" id="KW-1185">Reference proteome</keyword>
<dbReference type="AlphaFoldDB" id="A0A5N5HF04"/>
<accession>A0A5N5HF04</accession>
<protein>
    <recommendedName>
        <fullName evidence="3">TMV resistance protein N-like</fullName>
    </recommendedName>
</protein>
<evidence type="ECO:0000313" key="1">
    <source>
        <dbReference type="EMBL" id="KAB2625487.1"/>
    </source>
</evidence>
<organism evidence="1 2">
    <name type="scientific">Pyrus ussuriensis x Pyrus communis</name>
    <dbReference type="NCBI Taxonomy" id="2448454"/>
    <lineage>
        <taxon>Eukaryota</taxon>
        <taxon>Viridiplantae</taxon>
        <taxon>Streptophyta</taxon>
        <taxon>Embryophyta</taxon>
        <taxon>Tracheophyta</taxon>
        <taxon>Spermatophyta</taxon>
        <taxon>Magnoliopsida</taxon>
        <taxon>eudicotyledons</taxon>
        <taxon>Gunneridae</taxon>
        <taxon>Pentapetalae</taxon>
        <taxon>rosids</taxon>
        <taxon>fabids</taxon>
        <taxon>Rosales</taxon>
        <taxon>Rosaceae</taxon>
        <taxon>Amygdaloideae</taxon>
        <taxon>Maleae</taxon>
        <taxon>Pyrus</taxon>
    </lineage>
</organism>
<reference evidence="1 2" key="3">
    <citation type="submission" date="2019-11" db="EMBL/GenBank/DDBJ databases">
        <title>A de novo genome assembly of a pear dwarfing rootstock.</title>
        <authorList>
            <person name="Wang F."/>
            <person name="Wang J."/>
            <person name="Li S."/>
            <person name="Zhang Y."/>
            <person name="Fang M."/>
            <person name="Ma L."/>
            <person name="Zhao Y."/>
            <person name="Jiang S."/>
        </authorList>
    </citation>
    <scope>NUCLEOTIDE SEQUENCE [LARGE SCALE GENOMIC DNA]</scope>
    <source>
        <strain evidence="1">S2</strain>
        <tissue evidence="1">Leaf</tissue>
    </source>
</reference>
<dbReference type="Gene3D" id="3.80.10.10">
    <property type="entry name" value="Ribonuclease Inhibitor"/>
    <property type="match status" value="1"/>
</dbReference>
<dbReference type="EMBL" id="SMOL01000160">
    <property type="protein sequence ID" value="KAB2625487.1"/>
    <property type="molecule type" value="Genomic_DNA"/>
</dbReference>
<dbReference type="InterPro" id="IPR032675">
    <property type="entry name" value="LRR_dom_sf"/>
</dbReference>
<dbReference type="GO" id="GO:0006952">
    <property type="term" value="P:defense response"/>
    <property type="evidence" value="ECO:0007669"/>
    <property type="project" value="InterPro"/>
</dbReference>
<evidence type="ECO:0008006" key="3">
    <source>
        <dbReference type="Google" id="ProtNLM"/>
    </source>
</evidence>
<dbReference type="PANTHER" id="PTHR11017:SF578">
    <property type="entry name" value="ADP-RIBOSYL CYCLASE_CYCLIC ADP-RIBOSE HYDROLASE"/>
    <property type="match status" value="1"/>
</dbReference>
<comment type="caution">
    <text evidence="1">The sequence shown here is derived from an EMBL/GenBank/DDBJ whole genome shotgun (WGS) entry which is preliminary data.</text>
</comment>
<gene>
    <name evidence="1" type="ORF">D8674_017147</name>
</gene>